<protein>
    <recommendedName>
        <fullName evidence="3">Ribosomal L7/L12-like protein</fullName>
    </recommendedName>
</protein>
<accession>A0A4R2P7E9</accession>
<sequence>MGYVTAGLVLIILIIITTVNSKISMLEAQIKSMRYTLDQVADQVDVPEHPINDKLRHLLKEGEEIKAVKEARQVLGLSLLEAKQHVDALKSCS</sequence>
<evidence type="ECO:0008006" key="3">
    <source>
        <dbReference type="Google" id="ProtNLM"/>
    </source>
</evidence>
<keyword evidence="2" id="KW-1185">Reference proteome</keyword>
<proteinExistence type="predicted"/>
<comment type="caution">
    <text evidence="1">The sequence shown here is derived from an EMBL/GenBank/DDBJ whole genome shotgun (WGS) entry which is preliminary data.</text>
</comment>
<organism evidence="1 2">
    <name type="scientific">Scopulibacillus darangshiensis</name>
    <dbReference type="NCBI Taxonomy" id="442528"/>
    <lineage>
        <taxon>Bacteria</taxon>
        <taxon>Bacillati</taxon>
        <taxon>Bacillota</taxon>
        <taxon>Bacilli</taxon>
        <taxon>Bacillales</taxon>
        <taxon>Sporolactobacillaceae</taxon>
        <taxon>Scopulibacillus</taxon>
    </lineage>
</organism>
<reference evidence="1 2" key="1">
    <citation type="submission" date="2019-03" db="EMBL/GenBank/DDBJ databases">
        <title>Genomic Encyclopedia of Type Strains, Phase IV (KMG-IV): sequencing the most valuable type-strain genomes for metagenomic binning, comparative biology and taxonomic classification.</title>
        <authorList>
            <person name="Goeker M."/>
        </authorList>
    </citation>
    <scope>NUCLEOTIDE SEQUENCE [LARGE SCALE GENOMIC DNA]</scope>
    <source>
        <strain evidence="1 2">DSM 19377</strain>
    </source>
</reference>
<name>A0A4R2P7E9_9BACL</name>
<dbReference type="AlphaFoldDB" id="A0A4R2P7E9"/>
<dbReference type="RefSeq" id="WP_132744991.1">
    <property type="nucleotide sequence ID" value="NZ_SLXK01000007.1"/>
</dbReference>
<evidence type="ECO:0000313" key="2">
    <source>
        <dbReference type="Proteomes" id="UP000295416"/>
    </source>
</evidence>
<dbReference type="OrthoDB" id="2649700at2"/>
<gene>
    <name evidence="1" type="ORF">EV207_1075</name>
</gene>
<evidence type="ECO:0000313" key="1">
    <source>
        <dbReference type="EMBL" id="TCP29911.1"/>
    </source>
</evidence>
<dbReference type="EMBL" id="SLXK01000007">
    <property type="protein sequence ID" value="TCP29911.1"/>
    <property type="molecule type" value="Genomic_DNA"/>
</dbReference>
<dbReference type="Proteomes" id="UP000295416">
    <property type="component" value="Unassembled WGS sequence"/>
</dbReference>